<dbReference type="RefSeq" id="WP_201673148.1">
    <property type="nucleotide sequence ID" value="NZ_JAEQNE010000001.1"/>
</dbReference>
<protein>
    <submittedName>
        <fullName evidence="1">Uncharacterized protein</fullName>
    </submittedName>
</protein>
<dbReference type="EMBL" id="JAEQNE010000001">
    <property type="protein sequence ID" value="MBL0390554.1"/>
    <property type="molecule type" value="Genomic_DNA"/>
</dbReference>
<keyword evidence="2" id="KW-1185">Reference proteome</keyword>
<dbReference type="AlphaFoldDB" id="A0A936YXU5"/>
<name>A0A936YXU5_9BURK</name>
<evidence type="ECO:0000313" key="2">
    <source>
        <dbReference type="Proteomes" id="UP000599109"/>
    </source>
</evidence>
<accession>A0A936YXU5</accession>
<gene>
    <name evidence="1" type="ORF">JJ685_05300</name>
</gene>
<reference evidence="1 2" key="1">
    <citation type="journal article" date="2017" name="Int. J. Syst. Evol. Microbiol.">
        <title>Ramlibacter monticola sp. nov., isolated from forest soil.</title>
        <authorList>
            <person name="Chaudhary D.K."/>
            <person name="Kim J."/>
        </authorList>
    </citation>
    <scope>NUCLEOTIDE SEQUENCE [LARGE SCALE GENOMIC DNA]</scope>
    <source>
        <strain evidence="1 2">KACC 19175</strain>
    </source>
</reference>
<sequence length="75" mass="8166">MTAVCSRCGRSLRHPIRWAGLVLGEKCARAVGAAAVSGRRFFEAPSHRRAAAVVDPGREVDPRQLVLELEEAFHA</sequence>
<evidence type="ECO:0000313" key="1">
    <source>
        <dbReference type="EMBL" id="MBL0390554.1"/>
    </source>
</evidence>
<organism evidence="1 2">
    <name type="scientific">Ramlibacter monticola</name>
    <dbReference type="NCBI Taxonomy" id="1926872"/>
    <lineage>
        <taxon>Bacteria</taxon>
        <taxon>Pseudomonadati</taxon>
        <taxon>Pseudomonadota</taxon>
        <taxon>Betaproteobacteria</taxon>
        <taxon>Burkholderiales</taxon>
        <taxon>Comamonadaceae</taxon>
        <taxon>Ramlibacter</taxon>
    </lineage>
</organism>
<comment type="caution">
    <text evidence="1">The sequence shown here is derived from an EMBL/GenBank/DDBJ whole genome shotgun (WGS) entry which is preliminary data.</text>
</comment>
<dbReference type="Proteomes" id="UP000599109">
    <property type="component" value="Unassembled WGS sequence"/>
</dbReference>
<proteinExistence type="predicted"/>